<dbReference type="SUPFAM" id="SSF53383">
    <property type="entry name" value="PLP-dependent transferases"/>
    <property type="match status" value="1"/>
</dbReference>
<proteinExistence type="inferred from homology"/>
<dbReference type="AlphaFoldDB" id="A0AAE4WFF0"/>
<dbReference type="CDD" id="cd00610">
    <property type="entry name" value="OAT_like"/>
    <property type="match status" value="1"/>
</dbReference>
<comment type="similarity">
    <text evidence="2 6">Belongs to the class-III pyridoxal-phosphate-dependent aminotransferase family.</text>
</comment>
<dbReference type="GO" id="GO:0030170">
    <property type="term" value="F:pyridoxal phosphate binding"/>
    <property type="evidence" value="ECO:0007669"/>
    <property type="project" value="InterPro"/>
</dbReference>
<keyword evidence="5 6" id="KW-0663">Pyridoxal phosphate</keyword>
<evidence type="ECO:0000256" key="5">
    <source>
        <dbReference type="ARBA" id="ARBA00022898"/>
    </source>
</evidence>
<evidence type="ECO:0000256" key="7">
    <source>
        <dbReference type="RuleBase" id="RU365034"/>
    </source>
</evidence>
<dbReference type="InterPro" id="IPR005814">
    <property type="entry name" value="Aminotrans_3"/>
</dbReference>
<name>A0AAE4WFF0_AGRVI</name>
<dbReference type="EC" id="2.6.1.76" evidence="7"/>
<evidence type="ECO:0000313" key="9">
    <source>
        <dbReference type="Proteomes" id="UP000436692"/>
    </source>
</evidence>
<dbReference type="InterPro" id="IPR012773">
    <property type="entry name" value="Ectoine_EctB"/>
</dbReference>
<dbReference type="InterPro" id="IPR004637">
    <property type="entry name" value="Dat"/>
</dbReference>
<dbReference type="PANTHER" id="PTHR43552:SF2">
    <property type="entry name" value="DIAMINOBUTYRATE--2-OXOGLUTARATE TRANSAMINASE"/>
    <property type="match status" value="1"/>
</dbReference>
<dbReference type="EMBL" id="WPHM01000007">
    <property type="protein sequence ID" value="MUZ58708.1"/>
    <property type="molecule type" value="Genomic_DNA"/>
</dbReference>
<comment type="function">
    <text evidence="7">Catalyzes reversively the conversion of L-aspartate beta-semialdehyde (ASA) to L-2,4-diaminobutyrate (DABA) by transamination with L-glutamate.</text>
</comment>
<comment type="catalytic activity">
    <reaction evidence="7">
        <text>L-2,4-diaminobutanoate + 2-oxoglutarate = L-aspartate 4-semialdehyde + L-glutamate</text>
        <dbReference type="Rhea" id="RHEA:11160"/>
        <dbReference type="ChEBI" id="CHEBI:16810"/>
        <dbReference type="ChEBI" id="CHEBI:29985"/>
        <dbReference type="ChEBI" id="CHEBI:58761"/>
        <dbReference type="ChEBI" id="CHEBI:537519"/>
        <dbReference type="EC" id="2.6.1.76"/>
    </reaction>
</comment>
<dbReference type="InterPro" id="IPR015424">
    <property type="entry name" value="PyrdxlP-dep_Trfase"/>
</dbReference>
<dbReference type="GO" id="GO:0047307">
    <property type="term" value="F:diaminobutyrate-pyruvate transaminase activity"/>
    <property type="evidence" value="ECO:0007669"/>
    <property type="project" value="InterPro"/>
</dbReference>
<sequence>MQALRSVFEDHESNVRTYCRSFPTVFSTARGAKLTDVAGKDYIDLLSGAGTLNYGHNNPRILERVLAYLSDGGIVHSLDMYTTAKAAFIRSFKDIILTPRGLNYKLQFPGPTGTNAVEAALKLARKVTGRSQIVAFSNGFHGMTMGALAATSNATKRAGAGTRLDGVTFMPFDKFTGEDIDSLEVITAMLGSGAGNDAPAAFIVETVQGEGGLNVASGEWLKGLAKLAQRLGALLIIDDIQAGNGRTGTFFSFEPCGLQPDIVVLSKSLSGFGAPLSLVLMKPHLDQWLPGEHNGTFRGNNLAFVGATAALDSYWRDGQLTAEIASKAAMVERSFVRIIASQPPGTVRLKGRELMVGLEFQDTELPSRLSRRLFDEGYIIETCGHAGQVLKLLPPLTIDHGELAQALGAIEQAVLSETKFQRSAA</sequence>
<comment type="pathway">
    <text evidence="7">Amine and polyamine biosynthesis; ectoine biosynthesis; L-ectoine from L-aspartate 4-semialdehyde: step 1/3.</text>
</comment>
<comment type="cofactor">
    <cofactor evidence="1 7">
        <name>pyridoxal 5'-phosphate</name>
        <dbReference type="ChEBI" id="CHEBI:597326"/>
    </cofactor>
</comment>
<dbReference type="NCBIfam" id="TIGR02407">
    <property type="entry name" value="ectoine_ectB"/>
    <property type="match status" value="1"/>
</dbReference>
<dbReference type="PROSITE" id="PS00600">
    <property type="entry name" value="AA_TRANSFER_CLASS_3"/>
    <property type="match status" value="1"/>
</dbReference>
<evidence type="ECO:0000256" key="4">
    <source>
        <dbReference type="ARBA" id="ARBA00022679"/>
    </source>
</evidence>
<dbReference type="NCBIfam" id="TIGR00709">
    <property type="entry name" value="dat"/>
    <property type="match status" value="1"/>
</dbReference>
<evidence type="ECO:0000256" key="2">
    <source>
        <dbReference type="ARBA" id="ARBA00008954"/>
    </source>
</evidence>
<dbReference type="GO" id="GO:0019491">
    <property type="term" value="P:ectoine biosynthetic process"/>
    <property type="evidence" value="ECO:0007669"/>
    <property type="project" value="InterPro"/>
</dbReference>
<evidence type="ECO:0000256" key="6">
    <source>
        <dbReference type="RuleBase" id="RU003560"/>
    </source>
</evidence>
<dbReference type="Proteomes" id="UP000436692">
    <property type="component" value="Unassembled WGS sequence"/>
</dbReference>
<dbReference type="InterPro" id="IPR015421">
    <property type="entry name" value="PyrdxlP-dep_Trfase_major"/>
</dbReference>
<dbReference type="Gene3D" id="3.90.1150.10">
    <property type="entry name" value="Aspartate Aminotransferase, domain 1"/>
    <property type="match status" value="1"/>
</dbReference>
<dbReference type="GO" id="GO:0045303">
    <property type="term" value="F:diaminobutyrate-2-oxoglutarate transaminase activity"/>
    <property type="evidence" value="ECO:0007669"/>
    <property type="project" value="UniProtKB-EC"/>
</dbReference>
<dbReference type="InterPro" id="IPR015422">
    <property type="entry name" value="PyrdxlP-dep_Trfase_small"/>
</dbReference>
<evidence type="ECO:0000256" key="3">
    <source>
        <dbReference type="ARBA" id="ARBA00022576"/>
    </source>
</evidence>
<organism evidence="8 9">
    <name type="scientific">Agrobacterium vitis</name>
    <name type="common">Rhizobium vitis</name>
    <dbReference type="NCBI Taxonomy" id="373"/>
    <lineage>
        <taxon>Bacteria</taxon>
        <taxon>Pseudomonadati</taxon>
        <taxon>Pseudomonadota</taxon>
        <taxon>Alphaproteobacteria</taxon>
        <taxon>Hyphomicrobiales</taxon>
        <taxon>Rhizobiaceae</taxon>
        <taxon>Rhizobium/Agrobacterium group</taxon>
        <taxon>Agrobacterium</taxon>
    </lineage>
</organism>
<dbReference type="Pfam" id="PF00202">
    <property type="entry name" value="Aminotran_3"/>
    <property type="match status" value="1"/>
</dbReference>
<keyword evidence="3 7" id="KW-0032">Aminotransferase</keyword>
<reference evidence="8 9" key="1">
    <citation type="submission" date="2019-12" db="EMBL/GenBank/DDBJ databases">
        <title>Whole-genome sequencing of Allorhizobium vitis.</title>
        <authorList>
            <person name="Gan H.M."/>
            <person name="Szegedi E."/>
            <person name="Burr T."/>
            <person name="Savka M.A."/>
        </authorList>
    </citation>
    <scope>NUCLEOTIDE SEQUENCE [LARGE SCALE GENOMIC DNA]</scope>
    <source>
        <strain evidence="8 9">CG989</strain>
    </source>
</reference>
<dbReference type="PIRSF" id="PIRSF000521">
    <property type="entry name" value="Transaminase_4ab_Lys_Orn"/>
    <property type="match status" value="1"/>
</dbReference>
<keyword evidence="4 7" id="KW-0808">Transferase</keyword>
<accession>A0AAE4WFF0</accession>
<dbReference type="NCBIfam" id="NF006733">
    <property type="entry name" value="PRK09264.1"/>
    <property type="match status" value="1"/>
</dbReference>
<dbReference type="PANTHER" id="PTHR43552">
    <property type="entry name" value="DIAMINOBUTYRATE--2-OXOGLUTARATE AMINOTRANSFERASE"/>
    <property type="match status" value="1"/>
</dbReference>
<comment type="caution">
    <text evidence="8">The sequence shown here is derived from an EMBL/GenBank/DDBJ whole genome shotgun (WGS) entry which is preliminary data.</text>
</comment>
<dbReference type="Gene3D" id="3.40.640.10">
    <property type="entry name" value="Type I PLP-dependent aspartate aminotransferase-like (Major domain)"/>
    <property type="match status" value="1"/>
</dbReference>
<evidence type="ECO:0000256" key="1">
    <source>
        <dbReference type="ARBA" id="ARBA00001933"/>
    </source>
</evidence>
<gene>
    <name evidence="8" type="primary">ectB</name>
    <name evidence="8" type="ORF">GOZ95_14795</name>
</gene>
<dbReference type="InterPro" id="IPR049704">
    <property type="entry name" value="Aminotrans_3_PPA_site"/>
</dbReference>
<protein>
    <recommendedName>
        <fullName evidence="7">Diaminobutyrate--2-oxoglutarate transaminase</fullName>
        <ecNumber evidence="7">2.6.1.76</ecNumber>
    </recommendedName>
    <alternativeName>
        <fullName evidence="7">DABA aminotransferase</fullName>
    </alternativeName>
</protein>
<evidence type="ECO:0000313" key="8">
    <source>
        <dbReference type="EMBL" id="MUZ58708.1"/>
    </source>
</evidence>